<comment type="catalytic activity">
    <reaction evidence="8">
        <text>D-glucose(out) = D-glucose(in)</text>
        <dbReference type="Rhea" id="RHEA:60376"/>
        <dbReference type="ChEBI" id="CHEBI:4167"/>
    </reaction>
    <physiologicalReaction direction="left-to-right" evidence="8">
        <dbReference type="Rhea" id="RHEA:60377"/>
    </physiologicalReaction>
</comment>
<dbReference type="PROSITE" id="PS00216">
    <property type="entry name" value="SUGAR_TRANSPORT_1"/>
    <property type="match status" value="1"/>
</dbReference>
<keyword evidence="4 14" id="KW-0812">Transmembrane</keyword>
<dbReference type="PANTHER" id="PTHR23503:SF8">
    <property type="entry name" value="FACILITATED GLUCOSE TRANSPORTER PROTEIN 1"/>
    <property type="match status" value="1"/>
</dbReference>
<dbReference type="EMBL" id="QXFV01008107">
    <property type="protein sequence ID" value="KAE8957321.1"/>
    <property type="molecule type" value="Genomic_DNA"/>
</dbReference>
<evidence type="ECO:0000256" key="8">
    <source>
        <dbReference type="ARBA" id="ARBA00044648"/>
    </source>
</evidence>
<name>A0A6A3GK33_9STRA</name>
<evidence type="ECO:0000256" key="4">
    <source>
        <dbReference type="ARBA" id="ARBA00022692"/>
    </source>
</evidence>
<evidence type="ECO:0000256" key="10">
    <source>
        <dbReference type="ARBA" id="ARBA00044662"/>
    </source>
</evidence>
<comment type="catalytic activity">
    <reaction evidence="10">
        <text>D-mannose(out) = D-mannose(in)</text>
        <dbReference type="Rhea" id="RHEA:78391"/>
        <dbReference type="ChEBI" id="CHEBI:4208"/>
    </reaction>
    <physiologicalReaction direction="left-to-right" evidence="10">
        <dbReference type="Rhea" id="RHEA:78392"/>
    </physiologicalReaction>
</comment>
<evidence type="ECO:0000256" key="5">
    <source>
        <dbReference type="ARBA" id="ARBA00022989"/>
    </source>
</evidence>
<feature type="non-terminal residue" evidence="16">
    <location>
        <position position="1"/>
    </location>
</feature>
<keyword evidence="5 14" id="KW-1133">Transmembrane helix</keyword>
<evidence type="ECO:0000256" key="7">
    <source>
        <dbReference type="ARBA" id="ARBA00044637"/>
    </source>
</evidence>
<comment type="subcellular location">
    <subcellularLocation>
        <location evidence="1">Membrane</location>
        <topology evidence="1">Multi-pass membrane protein</topology>
    </subcellularLocation>
</comment>
<feature type="transmembrane region" description="Helical" evidence="14">
    <location>
        <begin position="15"/>
        <end position="35"/>
    </location>
</feature>
<proteinExistence type="predicted"/>
<dbReference type="AlphaFoldDB" id="A0A6A3GK33"/>
<dbReference type="InterPro" id="IPR005829">
    <property type="entry name" value="Sugar_transporter_CS"/>
</dbReference>
<keyword evidence="3" id="KW-0813">Transport</keyword>
<evidence type="ECO:0000256" key="12">
    <source>
        <dbReference type="ARBA" id="ARBA00044710"/>
    </source>
</evidence>
<feature type="transmembrane region" description="Helical" evidence="14">
    <location>
        <begin position="80"/>
        <end position="103"/>
    </location>
</feature>
<evidence type="ECO:0000259" key="15">
    <source>
        <dbReference type="PROSITE" id="PS50850"/>
    </source>
</evidence>
<gene>
    <name evidence="16" type="ORF">PR001_g31415</name>
</gene>
<dbReference type="SUPFAM" id="SSF103473">
    <property type="entry name" value="MFS general substrate transporter"/>
    <property type="match status" value="1"/>
</dbReference>
<sequence>VVALMLMDSAGRRPLLLWSVVGMLVSSGILTVGLMDLLPFASLFSVGGVMSFVWFFEIGLGPIPWLIAAEMFPPRSRTTATSIATMVNWLGLFIIGIVFPTMQSALGDYIFVPFAILLVLTLAFSLKFVPETKGKTLDEIQEEINPY</sequence>
<dbReference type="Pfam" id="PF00083">
    <property type="entry name" value="Sugar_tr"/>
    <property type="match status" value="1"/>
</dbReference>
<comment type="catalytic activity">
    <reaction evidence="11">
        <text>D-glucosamine(out) = D-glucosamine(in)</text>
        <dbReference type="Rhea" id="RHEA:78423"/>
        <dbReference type="ChEBI" id="CHEBI:58723"/>
    </reaction>
    <physiologicalReaction direction="left-to-right" evidence="11">
        <dbReference type="Rhea" id="RHEA:78424"/>
    </physiologicalReaction>
</comment>
<protein>
    <recommendedName>
        <fullName evidence="13">Hexose transporter 1</fullName>
    </recommendedName>
</protein>
<dbReference type="InterPro" id="IPR005828">
    <property type="entry name" value="MFS_sugar_transport-like"/>
</dbReference>
<evidence type="ECO:0000256" key="3">
    <source>
        <dbReference type="ARBA" id="ARBA00022448"/>
    </source>
</evidence>
<comment type="catalytic activity">
    <reaction evidence="7">
        <text>D-galactose(in) = D-galactose(out)</text>
        <dbReference type="Rhea" id="RHEA:34915"/>
        <dbReference type="ChEBI" id="CHEBI:4139"/>
    </reaction>
    <physiologicalReaction direction="right-to-left" evidence="7">
        <dbReference type="Rhea" id="RHEA:34917"/>
    </physiologicalReaction>
</comment>
<dbReference type="InterPro" id="IPR045263">
    <property type="entry name" value="GLUT"/>
</dbReference>
<evidence type="ECO:0000256" key="2">
    <source>
        <dbReference type="ARBA" id="ARBA00011738"/>
    </source>
</evidence>
<dbReference type="GO" id="GO:0016020">
    <property type="term" value="C:membrane"/>
    <property type="evidence" value="ECO:0007669"/>
    <property type="project" value="UniProtKB-SubCell"/>
</dbReference>
<evidence type="ECO:0000256" key="9">
    <source>
        <dbReference type="ARBA" id="ARBA00044656"/>
    </source>
</evidence>
<evidence type="ECO:0000313" key="16">
    <source>
        <dbReference type="EMBL" id="KAE8957321.1"/>
    </source>
</evidence>
<dbReference type="Gene3D" id="1.20.1250.20">
    <property type="entry name" value="MFS general substrate transporter like domains"/>
    <property type="match status" value="1"/>
</dbReference>
<keyword evidence="6 14" id="KW-0472">Membrane</keyword>
<comment type="catalytic activity">
    <reaction evidence="9">
        <text>D-xylose(out) = D-xylose(in)</text>
        <dbReference type="Rhea" id="RHEA:78427"/>
        <dbReference type="ChEBI" id="CHEBI:53455"/>
    </reaction>
    <physiologicalReaction direction="left-to-right" evidence="9">
        <dbReference type="Rhea" id="RHEA:78428"/>
    </physiologicalReaction>
</comment>
<feature type="transmembrane region" description="Helical" evidence="14">
    <location>
        <begin position="109"/>
        <end position="129"/>
    </location>
</feature>
<feature type="domain" description="Major facilitator superfamily (MFS) profile" evidence="15">
    <location>
        <begin position="1"/>
        <end position="133"/>
    </location>
</feature>
<dbReference type="PRINTS" id="PR00171">
    <property type="entry name" value="SUGRTRNSPORT"/>
</dbReference>
<dbReference type="PROSITE" id="PS50850">
    <property type="entry name" value="MFS"/>
    <property type="match status" value="1"/>
</dbReference>
<organism evidence="16 17">
    <name type="scientific">Phytophthora rubi</name>
    <dbReference type="NCBI Taxonomy" id="129364"/>
    <lineage>
        <taxon>Eukaryota</taxon>
        <taxon>Sar</taxon>
        <taxon>Stramenopiles</taxon>
        <taxon>Oomycota</taxon>
        <taxon>Peronosporomycetes</taxon>
        <taxon>Peronosporales</taxon>
        <taxon>Peronosporaceae</taxon>
        <taxon>Phytophthora</taxon>
    </lineage>
</organism>
<evidence type="ECO:0000256" key="1">
    <source>
        <dbReference type="ARBA" id="ARBA00004141"/>
    </source>
</evidence>
<dbReference type="Proteomes" id="UP000429607">
    <property type="component" value="Unassembled WGS sequence"/>
</dbReference>
<dbReference type="InterPro" id="IPR020846">
    <property type="entry name" value="MFS_dom"/>
</dbReference>
<reference evidence="16 17" key="1">
    <citation type="submission" date="2018-09" db="EMBL/GenBank/DDBJ databases">
        <title>Genomic investigation of the strawberry pathogen Phytophthora fragariae indicates pathogenicity is determined by transcriptional variation in three key races.</title>
        <authorList>
            <person name="Adams T.M."/>
            <person name="Armitage A.D."/>
            <person name="Sobczyk M.K."/>
            <person name="Bates H.J."/>
            <person name="Dunwell J.M."/>
            <person name="Nellist C.F."/>
            <person name="Harrison R.J."/>
        </authorList>
    </citation>
    <scope>NUCLEOTIDE SEQUENCE [LARGE SCALE GENOMIC DNA]</scope>
    <source>
        <strain evidence="16 17">SCRP249</strain>
    </source>
</reference>
<comment type="catalytic activity">
    <reaction evidence="12">
        <text>D-fructose(out) = D-fructose(in)</text>
        <dbReference type="Rhea" id="RHEA:60372"/>
        <dbReference type="ChEBI" id="CHEBI:37721"/>
    </reaction>
    <physiologicalReaction direction="left-to-right" evidence="12">
        <dbReference type="Rhea" id="RHEA:60373"/>
    </physiologicalReaction>
</comment>
<accession>A0A6A3GK33</accession>
<dbReference type="InterPro" id="IPR003663">
    <property type="entry name" value="Sugar/inositol_transpt"/>
</dbReference>
<comment type="caution">
    <text evidence="16">The sequence shown here is derived from an EMBL/GenBank/DDBJ whole genome shotgun (WGS) entry which is preliminary data.</text>
</comment>
<comment type="subunit">
    <text evidence="2">Homodimer.</text>
</comment>
<evidence type="ECO:0000256" key="6">
    <source>
        <dbReference type="ARBA" id="ARBA00023136"/>
    </source>
</evidence>
<evidence type="ECO:0000256" key="13">
    <source>
        <dbReference type="ARBA" id="ARBA00044780"/>
    </source>
</evidence>
<evidence type="ECO:0000256" key="14">
    <source>
        <dbReference type="SAM" id="Phobius"/>
    </source>
</evidence>
<dbReference type="InterPro" id="IPR036259">
    <property type="entry name" value="MFS_trans_sf"/>
</dbReference>
<feature type="transmembrane region" description="Helical" evidence="14">
    <location>
        <begin position="41"/>
        <end position="68"/>
    </location>
</feature>
<dbReference type="GO" id="GO:0015149">
    <property type="term" value="F:hexose transmembrane transporter activity"/>
    <property type="evidence" value="ECO:0007669"/>
    <property type="project" value="TreeGrafter"/>
</dbReference>
<evidence type="ECO:0000256" key="11">
    <source>
        <dbReference type="ARBA" id="ARBA00044668"/>
    </source>
</evidence>
<evidence type="ECO:0000313" key="17">
    <source>
        <dbReference type="Proteomes" id="UP000429607"/>
    </source>
</evidence>
<dbReference type="PANTHER" id="PTHR23503">
    <property type="entry name" value="SOLUTE CARRIER FAMILY 2"/>
    <property type="match status" value="1"/>
</dbReference>